<accession>A0A9P0PH70</accession>
<gene>
    <name evidence="10" type="ORF">ACAOBT_LOCUS15564</name>
</gene>
<dbReference type="SMART" id="SM00355">
    <property type="entry name" value="ZnF_C2H2"/>
    <property type="match status" value="18"/>
</dbReference>
<dbReference type="GO" id="GO:0008270">
    <property type="term" value="F:zinc ion binding"/>
    <property type="evidence" value="ECO:0007669"/>
    <property type="project" value="UniProtKB-KW"/>
</dbReference>
<dbReference type="Gene3D" id="3.30.160.60">
    <property type="entry name" value="Classic Zinc Finger"/>
    <property type="match status" value="9"/>
</dbReference>
<keyword evidence="3" id="KW-0677">Repeat</keyword>
<protein>
    <recommendedName>
        <fullName evidence="9">C2H2-type domain-containing protein</fullName>
    </recommendedName>
</protein>
<comment type="caution">
    <text evidence="10">The sequence shown here is derived from an EMBL/GenBank/DDBJ whole genome shotgun (WGS) entry which is preliminary data.</text>
</comment>
<feature type="domain" description="C2H2-type" evidence="9">
    <location>
        <begin position="408"/>
        <end position="435"/>
    </location>
</feature>
<comment type="subcellular location">
    <subcellularLocation>
        <location evidence="1">Nucleus</location>
    </subcellularLocation>
</comment>
<organism evidence="10 11">
    <name type="scientific">Acanthoscelides obtectus</name>
    <name type="common">Bean weevil</name>
    <name type="synonym">Bruchus obtectus</name>
    <dbReference type="NCBI Taxonomy" id="200917"/>
    <lineage>
        <taxon>Eukaryota</taxon>
        <taxon>Metazoa</taxon>
        <taxon>Ecdysozoa</taxon>
        <taxon>Arthropoda</taxon>
        <taxon>Hexapoda</taxon>
        <taxon>Insecta</taxon>
        <taxon>Pterygota</taxon>
        <taxon>Neoptera</taxon>
        <taxon>Endopterygota</taxon>
        <taxon>Coleoptera</taxon>
        <taxon>Polyphaga</taxon>
        <taxon>Cucujiformia</taxon>
        <taxon>Chrysomeloidea</taxon>
        <taxon>Chrysomelidae</taxon>
        <taxon>Bruchinae</taxon>
        <taxon>Bruchini</taxon>
        <taxon>Acanthoscelides</taxon>
    </lineage>
</organism>
<evidence type="ECO:0000256" key="4">
    <source>
        <dbReference type="ARBA" id="ARBA00022771"/>
    </source>
</evidence>
<sequence>MEPKTDFEPADRPCIKSEETYPDYVAVYDSVQHEHWDGVNEVKTENPIFIEVKSEIPGTEQTVNNMKLEYMDTLTPKEELDVFEYDEDPLSDSRWDSKLGEFQSVTDENWDGVNQAKTENQLAIEVKSEKPDRERSMDNMMFENMNTSTRNEEFEIKYEYDEDAGSDSTWDRIKAEQKLEPVLEGDWRAEPVDQTKMEFQEFEKLEEKPPLNFENTDALELHQEFDIKTESDQNDGHESVQMKKSKIEHRYSQIQEEKQLFSCYICNYSNRSKRGLIIHIKRNNCYLGSSLGKSKSVSRSLYQLNKYVCMKCDEVFKSKMLLDNHVIRKHVEYIASVSSKIHHCTFCDYKTVIKRYLTGHMIRHTNTKVSDLHFCKHCNMAFKAKQSHLDHILNKHPNFSGTVSRKIYECVDCQLKTTRRSTFMRHMTKHNSQKPFDCIKCDASFKTKQGFDDHTLQKHAELIPSGSHKILECTQCEYKTAYTYCLSRHIMNHTRAKLTCATCDASLMNKFLLDNHILQKHPELTASVSRKVLECTQCEYKTTVAYSLVRHIMKHTPAKLTCTKCDASFTRKPALDNHILRKHPEFTTSVSRKIHECTHCEYKTTYVRCLAMHMMRHTGAKLPCTKCDAVFASKRSLDHHILRQHPESAAVVSTKTHNCTYCEFKTTKAIYLAGHMIKHTGGNVTCTKCDASFASKQSLDNHILQKHPELTASVSHKIHKCTYCQYKTVYASALYNHTTKHTGAKYTCTKCDASFIYKRTLDNHMLQKHPEFTASVSSKIHECTHCGYKTTHVQHLADHIVKHTGVKFSCAKCDALFMCKRTLDYHISRKHHELTGFGSFSSSKKPQSSD</sequence>
<keyword evidence="5" id="KW-0862">Zinc</keyword>
<dbReference type="AlphaFoldDB" id="A0A9P0PH70"/>
<dbReference type="Proteomes" id="UP001152888">
    <property type="component" value="Unassembled WGS sequence"/>
</dbReference>
<evidence type="ECO:0000256" key="6">
    <source>
        <dbReference type="ARBA" id="ARBA00023125"/>
    </source>
</evidence>
<dbReference type="SUPFAM" id="SSF57667">
    <property type="entry name" value="beta-beta-alpha zinc fingers"/>
    <property type="match status" value="7"/>
</dbReference>
<feature type="domain" description="C2H2-type" evidence="9">
    <location>
        <begin position="746"/>
        <end position="769"/>
    </location>
</feature>
<feature type="domain" description="C2H2-type" evidence="9">
    <location>
        <begin position="436"/>
        <end position="464"/>
    </location>
</feature>
<evidence type="ECO:0000313" key="11">
    <source>
        <dbReference type="Proteomes" id="UP001152888"/>
    </source>
</evidence>
<feature type="domain" description="C2H2-type" evidence="9">
    <location>
        <begin position="781"/>
        <end position="808"/>
    </location>
</feature>
<feature type="domain" description="C2H2-type" evidence="9">
    <location>
        <begin position="719"/>
        <end position="746"/>
    </location>
</feature>
<keyword evidence="4 8" id="KW-0863">Zinc-finger</keyword>
<evidence type="ECO:0000256" key="3">
    <source>
        <dbReference type="ARBA" id="ARBA00022737"/>
    </source>
</evidence>
<reference evidence="10" key="1">
    <citation type="submission" date="2022-03" db="EMBL/GenBank/DDBJ databases">
        <authorList>
            <person name="Sayadi A."/>
        </authorList>
    </citation>
    <scope>NUCLEOTIDE SEQUENCE</scope>
</reference>
<evidence type="ECO:0000256" key="8">
    <source>
        <dbReference type="PROSITE-ProRule" id="PRU00042"/>
    </source>
</evidence>
<evidence type="ECO:0000256" key="5">
    <source>
        <dbReference type="ARBA" id="ARBA00022833"/>
    </source>
</evidence>
<evidence type="ECO:0000256" key="1">
    <source>
        <dbReference type="ARBA" id="ARBA00004123"/>
    </source>
</evidence>
<dbReference type="PROSITE" id="PS00028">
    <property type="entry name" value="ZINC_FINGER_C2H2_1"/>
    <property type="match status" value="7"/>
</dbReference>
<name>A0A9P0PH70_ACAOB</name>
<keyword evidence="7" id="KW-0539">Nucleus</keyword>
<proteinExistence type="predicted"/>
<keyword evidence="6" id="KW-0238">DNA-binding</keyword>
<dbReference type="GO" id="GO:0005634">
    <property type="term" value="C:nucleus"/>
    <property type="evidence" value="ECO:0007669"/>
    <property type="project" value="UniProtKB-SubCell"/>
</dbReference>
<dbReference type="InterPro" id="IPR036236">
    <property type="entry name" value="Znf_C2H2_sf"/>
</dbReference>
<keyword evidence="11" id="KW-1185">Reference proteome</keyword>
<evidence type="ECO:0000256" key="2">
    <source>
        <dbReference type="ARBA" id="ARBA00022723"/>
    </source>
</evidence>
<dbReference type="GO" id="GO:0003677">
    <property type="term" value="F:DNA binding"/>
    <property type="evidence" value="ECO:0007669"/>
    <property type="project" value="UniProtKB-KW"/>
</dbReference>
<dbReference type="OrthoDB" id="3561125at2759"/>
<evidence type="ECO:0000313" key="10">
    <source>
        <dbReference type="EMBL" id="CAH1983477.1"/>
    </source>
</evidence>
<dbReference type="InterPro" id="IPR013087">
    <property type="entry name" value="Znf_C2H2_type"/>
</dbReference>
<evidence type="ECO:0000259" key="9">
    <source>
        <dbReference type="PROSITE" id="PS50157"/>
    </source>
</evidence>
<dbReference type="PANTHER" id="PTHR24392">
    <property type="entry name" value="ZINC FINGER PROTEIN"/>
    <property type="match status" value="1"/>
</dbReference>
<dbReference type="PROSITE" id="PS50157">
    <property type="entry name" value="ZINC_FINGER_C2H2_2"/>
    <property type="match status" value="6"/>
</dbReference>
<feature type="domain" description="C2H2-type" evidence="9">
    <location>
        <begin position="595"/>
        <end position="622"/>
    </location>
</feature>
<keyword evidence="2" id="KW-0479">Metal-binding</keyword>
<evidence type="ECO:0000256" key="7">
    <source>
        <dbReference type="ARBA" id="ARBA00023242"/>
    </source>
</evidence>
<dbReference type="PANTHER" id="PTHR24392:SF31">
    <property type="entry name" value="C2H2-TYPE DOMAIN-CONTAINING PROTEIN"/>
    <property type="match status" value="1"/>
</dbReference>
<dbReference type="Pfam" id="PF00096">
    <property type="entry name" value="zf-C2H2"/>
    <property type="match status" value="2"/>
</dbReference>
<dbReference type="EMBL" id="CAKOFQ010006940">
    <property type="protein sequence ID" value="CAH1983477.1"/>
    <property type="molecule type" value="Genomic_DNA"/>
</dbReference>